<feature type="region of interest" description="Disordered" evidence="1">
    <location>
        <begin position="94"/>
        <end position="139"/>
    </location>
</feature>
<dbReference type="AlphaFoldDB" id="A0A133US43"/>
<evidence type="ECO:0000313" key="2">
    <source>
        <dbReference type="EMBL" id="KXA97061.1"/>
    </source>
</evidence>
<sequence length="220" mass="24860">MCAELAKFIPSEIRLKIAQSVVKEKGIRPLAREIGVNPKSVYKYKEGTANPGDEVMSKILAVAEQEDSIKLEEYLEELKSEFLEALELSFEPKQVLTGDSEEQKDVSEPKSPTAEEKKGVVQESTDRKPTEKSVDEKSTLRMEEVYNRIGVKKPFNRSKVEKIIGSFSESSRPNLNEIVELSGLSEEATEKYLEKLASEKIVNRDSQNTYRLSVEIERGD</sequence>
<name>A0A133US43_9EURY</name>
<keyword evidence="3" id="KW-1185">Reference proteome</keyword>
<proteinExistence type="predicted"/>
<dbReference type="Proteomes" id="UP000070463">
    <property type="component" value="Unassembled WGS sequence"/>
</dbReference>
<reference evidence="2 3" key="1">
    <citation type="journal article" date="2016" name="Sci. Rep.">
        <title>Metabolic traits of an uncultured archaeal lineage -MSBL1- from brine pools of the Red Sea.</title>
        <authorList>
            <person name="Mwirichia R."/>
            <person name="Alam I."/>
            <person name="Rashid M."/>
            <person name="Vinu M."/>
            <person name="Ba-Alawi W."/>
            <person name="Anthony Kamau A."/>
            <person name="Kamanda Ngugi D."/>
            <person name="Goker M."/>
            <person name="Klenk H.P."/>
            <person name="Bajic V."/>
            <person name="Stingl U."/>
        </authorList>
    </citation>
    <scope>NUCLEOTIDE SEQUENCE [LARGE SCALE GENOMIC DNA]</scope>
    <source>
        <strain evidence="2">SCGC-AAA259I09</strain>
    </source>
</reference>
<protein>
    <submittedName>
        <fullName evidence="2">Uncharacterized protein</fullName>
    </submittedName>
</protein>
<gene>
    <name evidence="2" type="ORF">AKJ37_03800</name>
</gene>
<evidence type="ECO:0000256" key="1">
    <source>
        <dbReference type="SAM" id="MobiDB-lite"/>
    </source>
</evidence>
<feature type="compositionally biased region" description="Basic and acidic residues" evidence="1">
    <location>
        <begin position="101"/>
        <end position="139"/>
    </location>
</feature>
<accession>A0A133US43</accession>
<evidence type="ECO:0000313" key="3">
    <source>
        <dbReference type="Proteomes" id="UP000070463"/>
    </source>
</evidence>
<organism evidence="2 3">
    <name type="scientific">candidate division MSBL1 archaeon SCGC-AAA259I09</name>
    <dbReference type="NCBI Taxonomy" id="1698267"/>
    <lineage>
        <taxon>Archaea</taxon>
        <taxon>Methanobacteriati</taxon>
        <taxon>Methanobacteriota</taxon>
        <taxon>candidate division MSBL1</taxon>
    </lineage>
</organism>
<comment type="caution">
    <text evidence="2">The sequence shown here is derived from an EMBL/GenBank/DDBJ whole genome shotgun (WGS) entry which is preliminary data.</text>
</comment>
<dbReference type="EMBL" id="LHXR01000046">
    <property type="protein sequence ID" value="KXA97061.1"/>
    <property type="molecule type" value="Genomic_DNA"/>
</dbReference>